<dbReference type="KEGG" id="dko:I596_24"/>
<proteinExistence type="predicted"/>
<protein>
    <recommendedName>
        <fullName evidence="4">Lipoprotein</fullName>
    </recommendedName>
</protein>
<sequence length="431" mass="46796">MNLSKPIEAVVLSVLVVLAGCSEAGGDRATAGGSPPAAPVAGRSEAGTADERAAKIVEEHARGVFFDRRPVVRQAQQIARASRPAADRLERVAVMDPAGFGQPLPALTIEVPIGWVARGGVEWDRGVECVGNTHAFRWSAASPDGFYEVSLLPKLSWQVQSAPGGIVPMNPCAAAPMATARQYLEHLVRSARPAAQVIAYRDRPDLVAQQQAAARQSGAPPSTGLRLEAGELLIGYVLQGQAMREAIVASVTFSELQGTIAAWSETGIALRAPDGLLDAALLERIRASGRYEKPWADQMLAWSRQHVERVNQHQISSIQQWHARRMREIDIAGMTARHRIRMDTIADIGRINDRIVAQTGATGERIHATTLDAIQEVQPWRDPSSGQQVDLSIHYANAWQLGDGRQFLTNDDTFDPNRDLGMAGHRLEPVR</sequence>
<evidence type="ECO:0000256" key="1">
    <source>
        <dbReference type="SAM" id="MobiDB-lite"/>
    </source>
</evidence>
<feature type="compositionally biased region" description="Low complexity" evidence="1">
    <location>
        <begin position="29"/>
        <end position="42"/>
    </location>
</feature>
<dbReference type="Proteomes" id="UP000076830">
    <property type="component" value="Chromosome"/>
</dbReference>
<evidence type="ECO:0008006" key="4">
    <source>
        <dbReference type="Google" id="ProtNLM"/>
    </source>
</evidence>
<evidence type="ECO:0000313" key="2">
    <source>
        <dbReference type="EMBL" id="ANB16064.1"/>
    </source>
</evidence>
<reference evidence="2 3" key="1">
    <citation type="submission" date="2016-04" db="EMBL/GenBank/DDBJ databases">
        <title>Complete genome sequence of Dokdonella koreensis DS-123T.</title>
        <authorList>
            <person name="Kim J.F."/>
            <person name="Lee H."/>
            <person name="Kwak M.-J."/>
        </authorList>
    </citation>
    <scope>NUCLEOTIDE SEQUENCE [LARGE SCALE GENOMIC DNA]</scope>
    <source>
        <strain evidence="2 3">DS-123</strain>
    </source>
</reference>
<feature type="region of interest" description="Disordered" evidence="1">
    <location>
        <begin position="26"/>
        <end position="46"/>
    </location>
</feature>
<dbReference type="AlphaFoldDB" id="A0A167G1Y0"/>
<dbReference type="PROSITE" id="PS51257">
    <property type="entry name" value="PROKAR_LIPOPROTEIN"/>
    <property type="match status" value="1"/>
</dbReference>
<dbReference type="OrthoDB" id="8902323at2"/>
<accession>A0A167G1Y0</accession>
<organism evidence="2 3">
    <name type="scientific">Dokdonella koreensis DS-123</name>
    <dbReference type="NCBI Taxonomy" id="1300342"/>
    <lineage>
        <taxon>Bacteria</taxon>
        <taxon>Pseudomonadati</taxon>
        <taxon>Pseudomonadota</taxon>
        <taxon>Gammaproteobacteria</taxon>
        <taxon>Lysobacterales</taxon>
        <taxon>Rhodanobacteraceae</taxon>
        <taxon>Dokdonella</taxon>
    </lineage>
</organism>
<dbReference type="EMBL" id="CP015249">
    <property type="protein sequence ID" value="ANB16064.1"/>
    <property type="molecule type" value="Genomic_DNA"/>
</dbReference>
<evidence type="ECO:0000313" key="3">
    <source>
        <dbReference type="Proteomes" id="UP000076830"/>
    </source>
</evidence>
<keyword evidence="3" id="KW-1185">Reference proteome</keyword>
<gene>
    <name evidence="2" type="ORF">I596_24</name>
</gene>
<dbReference type="RefSeq" id="WP_067642480.1">
    <property type="nucleotide sequence ID" value="NZ_CP015249.1"/>
</dbReference>
<name>A0A167G1Y0_9GAMM</name>